<keyword evidence="1" id="KW-0812">Transmembrane</keyword>
<organism evidence="2 3">
    <name type="scientific">Desulfoplanes formicivorans</name>
    <dbReference type="NCBI Taxonomy" id="1592317"/>
    <lineage>
        <taxon>Bacteria</taxon>
        <taxon>Pseudomonadati</taxon>
        <taxon>Thermodesulfobacteriota</taxon>
        <taxon>Desulfovibrionia</taxon>
        <taxon>Desulfovibrionales</taxon>
        <taxon>Desulfoplanaceae</taxon>
        <taxon>Desulfoplanes</taxon>
    </lineage>
</organism>
<evidence type="ECO:0000256" key="1">
    <source>
        <dbReference type="SAM" id="Phobius"/>
    </source>
</evidence>
<dbReference type="AlphaFoldDB" id="A0A194AIC9"/>
<keyword evidence="3" id="KW-1185">Reference proteome</keyword>
<keyword evidence="1" id="KW-0472">Membrane</keyword>
<keyword evidence="1" id="KW-1133">Transmembrane helix</keyword>
<protein>
    <submittedName>
        <fullName evidence="2">Uncharacterized protein</fullName>
    </submittedName>
</protein>
<dbReference type="EMBL" id="BDFE01000016">
    <property type="protein sequence ID" value="GAU09083.1"/>
    <property type="molecule type" value="Genomic_DNA"/>
</dbReference>
<dbReference type="STRING" id="1592317.DPF_1803"/>
<proteinExistence type="predicted"/>
<comment type="caution">
    <text evidence="2">The sequence shown here is derived from an EMBL/GenBank/DDBJ whole genome shotgun (WGS) entry which is preliminary data.</text>
</comment>
<accession>A0A194AIC9</accession>
<dbReference type="Proteomes" id="UP000095200">
    <property type="component" value="Unassembled WGS sequence"/>
</dbReference>
<gene>
    <name evidence="2" type="ORF">DPF_1803</name>
</gene>
<reference evidence="3" key="1">
    <citation type="submission" date="2016-06" db="EMBL/GenBank/DDBJ databases">
        <title>Draft genome sequence of Desulfoplanes formicivorans strain Pf12B.</title>
        <authorList>
            <person name="Watanabe M."/>
            <person name="Kojima H."/>
            <person name="Fukui M."/>
        </authorList>
    </citation>
    <scope>NUCLEOTIDE SEQUENCE [LARGE SCALE GENOMIC DNA]</scope>
    <source>
        <strain evidence="3">Pf12B</strain>
    </source>
</reference>
<evidence type="ECO:0000313" key="2">
    <source>
        <dbReference type="EMBL" id="GAU09083.1"/>
    </source>
</evidence>
<name>A0A194AIC9_9BACT</name>
<evidence type="ECO:0000313" key="3">
    <source>
        <dbReference type="Proteomes" id="UP000095200"/>
    </source>
</evidence>
<sequence>MIKILVSLYLYFRVAPFPHLTSIKVSLLSWMAGIKARELLVTDMVGWAWMFMILCGLFAWGVILCQADALSRFQEFKRLVEITNRYGFRTRFFKLFASSRCQRDAALAAARQAGLCHQAREYFKSLGYKWYHILPDTILQNPLCFFHPGFLMATFIPRQVRKRWRLADTPRRLA</sequence>
<dbReference type="OrthoDB" id="5471072at2"/>
<feature type="transmembrane region" description="Helical" evidence="1">
    <location>
        <begin position="47"/>
        <end position="70"/>
    </location>
</feature>
<dbReference type="RefSeq" id="WP_069859333.1">
    <property type="nucleotide sequence ID" value="NZ_BDFE01000016.1"/>
</dbReference>